<dbReference type="AlphaFoldDB" id="A0A4P6YX99"/>
<name>A0A4P6YX99_9LACO</name>
<dbReference type="KEGG" id="wei:EQG49_13350"/>
<dbReference type="EMBL" id="CP037940">
    <property type="protein sequence ID" value="QBO37383.1"/>
    <property type="molecule type" value="Genomic_DNA"/>
</dbReference>
<dbReference type="RefSeq" id="WP_133364460.1">
    <property type="nucleotide sequence ID" value="NZ_CP037940.1"/>
</dbReference>
<reference evidence="2" key="1">
    <citation type="submission" date="2019-03" db="EMBL/GenBank/DDBJ databases">
        <title>Weissella sp. 26KH-42 Genome sequencing.</title>
        <authorList>
            <person name="Heo J."/>
            <person name="Kim S.-J."/>
            <person name="Kim J.-S."/>
            <person name="Hong S.-B."/>
            <person name="Kwon S.-W."/>
        </authorList>
    </citation>
    <scope>NUCLEOTIDE SEQUENCE [LARGE SCALE GENOMIC DNA]</scope>
    <source>
        <strain evidence="2">26KH-42</strain>
    </source>
</reference>
<gene>
    <name evidence="1" type="ORF">EQG49_13350</name>
</gene>
<proteinExistence type="predicted"/>
<evidence type="ECO:0000313" key="1">
    <source>
        <dbReference type="EMBL" id="QBO37383.1"/>
    </source>
</evidence>
<organism evidence="1 2">
    <name type="scientific">Periweissella cryptocerci</name>
    <dbReference type="NCBI Taxonomy" id="2506420"/>
    <lineage>
        <taxon>Bacteria</taxon>
        <taxon>Bacillati</taxon>
        <taxon>Bacillota</taxon>
        <taxon>Bacilli</taxon>
        <taxon>Lactobacillales</taxon>
        <taxon>Lactobacillaceae</taxon>
        <taxon>Periweissella</taxon>
    </lineage>
</organism>
<accession>A0A4P6YX99</accession>
<keyword evidence="2" id="KW-1185">Reference proteome</keyword>
<dbReference type="Proteomes" id="UP000292886">
    <property type="component" value="Chromosome"/>
</dbReference>
<protein>
    <submittedName>
        <fullName evidence="1">Uncharacterized protein</fullName>
    </submittedName>
</protein>
<sequence length="98" mass="11520">MTIKDDFKAQAMLINDMSWSIRRSYGKPVEYSENTRYNVVSLIERSEYPEYFVDYGDLDALKNYQDAHSDDIEFDAPFIRGWQFDLAAKFQVDGEKLS</sequence>
<evidence type="ECO:0000313" key="2">
    <source>
        <dbReference type="Proteomes" id="UP000292886"/>
    </source>
</evidence>